<dbReference type="EMBL" id="JH660633">
    <property type="protein sequence ID" value="EIM31076.1"/>
    <property type="molecule type" value="Genomic_DNA"/>
</dbReference>
<dbReference type="Proteomes" id="UP000003947">
    <property type="component" value="Unassembled WGS sequence"/>
</dbReference>
<keyword evidence="2" id="KW-1185">Reference proteome</keyword>
<sequence length="77" mass="8349">MTGTADPNALIWALNTRLIAGATATKHFWLGAKSMASRTDRSPSMSVSALHRQSFPRTFCQLLRSIPAKPFTTGRSG</sequence>
<evidence type="ECO:0000313" key="2">
    <source>
        <dbReference type="Proteomes" id="UP000003947"/>
    </source>
</evidence>
<dbReference type="AlphaFoldDB" id="I4Z4D4"/>
<dbReference type="PATRIC" id="fig|864069.3.peg.68"/>
<accession>I4Z4D4</accession>
<gene>
    <name evidence="1" type="ORF">MicloDRAFT_00000630</name>
</gene>
<reference evidence="1 2" key="1">
    <citation type="submission" date="2012-02" db="EMBL/GenBank/DDBJ databases">
        <title>Improved High-Quality Draft sequence of Microvirga sp. WSM3557.</title>
        <authorList>
            <consortium name="US DOE Joint Genome Institute"/>
            <person name="Lucas S."/>
            <person name="Han J."/>
            <person name="Lapidus A."/>
            <person name="Cheng J.-F."/>
            <person name="Goodwin L."/>
            <person name="Pitluck S."/>
            <person name="Peters L."/>
            <person name="Zhang X."/>
            <person name="Detter J.C."/>
            <person name="Han C."/>
            <person name="Tapia R."/>
            <person name="Land M."/>
            <person name="Hauser L."/>
            <person name="Kyrpides N."/>
            <person name="Ivanova N."/>
            <person name="Pagani I."/>
            <person name="Brau L."/>
            <person name="Yates R."/>
            <person name="O'Hara G."/>
            <person name="Rui T."/>
            <person name="Howieson J."/>
            <person name="Reeve W."/>
            <person name="Woyke T."/>
        </authorList>
    </citation>
    <scope>NUCLEOTIDE SEQUENCE [LARGE SCALE GENOMIC DNA]</scope>
    <source>
        <strain evidence="1 2">WSM3557</strain>
    </source>
</reference>
<organism evidence="1 2">
    <name type="scientific">Microvirga lotononidis</name>
    <dbReference type="NCBI Taxonomy" id="864069"/>
    <lineage>
        <taxon>Bacteria</taxon>
        <taxon>Pseudomonadati</taxon>
        <taxon>Pseudomonadota</taxon>
        <taxon>Alphaproteobacteria</taxon>
        <taxon>Hyphomicrobiales</taxon>
        <taxon>Methylobacteriaceae</taxon>
        <taxon>Microvirga</taxon>
    </lineage>
</organism>
<evidence type="ECO:0000313" key="1">
    <source>
        <dbReference type="EMBL" id="EIM31076.1"/>
    </source>
</evidence>
<name>I4Z4D4_9HYPH</name>
<protein>
    <submittedName>
        <fullName evidence="1">Uncharacterized protein</fullName>
    </submittedName>
</protein>
<proteinExistence type="predicted"/>
<dbReference type="HOGENOM" id="CLU_2634119_0_0_5"/>
<dbReference type="STRING" id="864069.MicloDRAFT_00000630"/>